<dbReference type="InterPro" id="IPR041679">
    <property type="entry name" value="DNA2/NAM7-like_C"/>
</dbReference>
<keyword evidence="7" id="KW-1185">Reference proteome</keyword>
<dbReference type="KEGG" id="dbr:Deba_2535"/>
<dbReference type="InterPro" id="IPR049468">
    <property type="entry name" value="Restrct_endonuc-II-like_dom"/>
</dbReference>
<evidence type="ECO:0000313" key="7">
    <source>
        <dbReference type="Proteomes" id="UP000009047"/>
    </source>
</evidence>
<dbReference type="InterPro" id="IPR041677">
    <property type="entry name" value="DNA2/NAM7_AAA_11"/>
</dbReference>
<dbReference type="Gene3D" id="3.40.960.10">
    <property type="entry name" value="VSR Endonuclease"/>
    <property type="match status" value="1"/>
</dbReference>
<evidence type="ECO:0000313" key="6">
    <source>
        <dbReference type="EMBL" id="ADK85890.1"/>
    </source>
</evidence>
<dbReference type="Pfam" id="PF13087">
    <property type="entry name" value="AAA_12"/>
    <property type="match status" value="1"/>
</dbReference>
<gene>
    <name evidence="6" type="ordered locus">Deba_2535</name>
</gene>
<feature type="region of interest" description="Disordered" evidence="1">
    <location>
        <begin position="1917"/>
        <end position="1958"/>
    </location>
</feature>
<reference evidence="6 7" key="1">
    <citation type="journal article" date="2010" name="Stand. Genomic Sci.">
        <title>Complete genome sequence of Desulfarculus baarsii type strain (2st14).</title>
        <authorList>
            <person name="Sun H."/>
            <person name="Spring S."/>
            <person name="Lapidus A."/>
            <person name="Davenport K."/>
            <person name="Del Rio T.G."/>
            <person name="Tice H."/>
            <person name="Nolan M."/>
            <person name="Copeland A."/>
            <person name="Cheng J.F."/>
            <person name="Lucas S."/>
            <person name="Tapia R."/>
            <person name="Goodwin L."/>
            <person name="Pitluck S."/>
            <person name="Ivanova N."/>
            <person name="Pagani I."/>
            <person name="Mavromatis K."/>
            <person name="Ovchinnikova G."/>
            <person name="Pati A."/>
            <person name="Chen A."/>
            <person name="Palaniappan K."/>
            <person name="Hauser L."/>
            <person name="Chang Y.J."/>
            <person name="Jeffries C.D."/>
            <person name="Detter J.C."/>
            <person name="Han C."/>
            <person name="Rohde M."/>
            <person name="Brambilla E."/>
            <person name="Goker M."/>
            <person name="Woyke T."/>
            <person name="Bristow J."/>
            <person name="Eisen J.A."/>
            <person name="Markowitz V."/>
            <person name="Hugenholtz P."/>
            <person name="Kyrpides N.C."/>
            <person name="Klenk H.P."/>
            <person name="Land M."/>
        </authorList>
    </citation>
    <scope>NUCLEOTIDE SEQUENCE [LARGE SCALE GENOMIC DNA]</scope>
    <source>
        <strain evidence="7">ATCC 33931 / DSM 2075 / LMG 7858 / VKM B-1802 / 2st14</strain>
    </source>
</reference>
<evidence type="ECO:0000259" key="4">
    <source>
        <dbReference type="Pfam" id="PF13087"/>
    </source>
</evidence>
<proteinExistence type="predicted"/>
<dbReference type="FunFam" id="3.40.960.10:FF:000002">
    <property type="entry name" value="DNA helicase related protein"/>
    <property type="match status" value="1"/>
</dbReference>
<dbReference type="Pfam" id="PF18741">
    <property type="entry name" value="MTES_1575"/>
    <property type="match status" value="1"/>
</dbReference>
<evidence type="ECO:0000259" key="5">
    <source>
        <dbReference type="Pfam" id="PF18741"/>
    </source>
</evidence>
<feature type="compositionally biased region" description="Basic and acidic residues" evidence="1">
    <location>
        <begin position="1917"/>
        <end position="1932"/>
    </location>
</feature>
<dbReference type="eggNOG" id="COG1112">
    <property type="taxonomic scope" value="Bacteria"/>
</dbReference>
<dbReference type="InterPro" id="IPR047187">
    <property type="entry name" value="SF1_C_Upf1"/>
</dbReference>
<evidence type="ECO:0000256" key="1">
    <source>
        <dbReference type="SAM" id="MobiDB-lite"/>
    </source>
</evidence>
<name>E1QJZ7_DESB2</name>
<dbReference type="CDD" id="cd18808">
    <property type="entry name" value="SF1_C_Upf1"/>
    <property type="match status" value="1"/>
</dbReference>
<dbReference type="InterPro" id="IPR025103">
    <property type="entry name" value="DUF4011"/>
</dbReference>
<feature type="domain" description="DNA2/NAM7 helicase helicase" evidence="3">
    <location>
        <begin position="1491"/>
        <end position="1530"/>
    </location>
</feature>
<keyword evidence="6" id="KW-0547">Nucleotide-binding</keyword>
<feature type="domain" description="DNA2/NAM7 helicase helicase" evidence="3">
    <location>
        <begin position="680"/>
        <end position="749"/>
    </location>
</feature>
<dbReference type="InterPro" id="IPR045055">
    <property type="entry name" value="DNA2/NAM7-like"/>
</dbReference>
<evidence type="ECO:0000259" key="3">
    <source>
        <dbReference type="Pfam" id="PF13086"/>
    </source>
</evidence>
<dbReference type="Pfam" id="PF13195">
    <property type="entry name" value="DUF4011"/>
    <property type="match status" value="1"/>
</dbReference>
<dbReference type="SUPFAM" id="SSF52980">
    <property type="entry name" value="Restriction endonuclease-like"/>
    <property type="match status" value="1"/>
</dbReference>
<protein>
    <submittedName>
        <fullName evidence="6">DNA helicase related protein</fullName>
    </submittedName>
</protein>
<dbReference type="eggNOG" id="COG1198">
    <property type="taxonomic scope" value="Bacteria"/>
</dbReference>
<sequence>MDFLPQSTSDLTIESTFAPKVSFALHQNSVPVLLELAIRNDGQAPWEDLDLTLHSDPAFFRSRSWRISKLNPEQRYSIVDLDLQLDGGQLFRLTEAEKGQILFELRQGDTVLCRSEKPVELLARNQWGGLGQFPELAAAFVRPNDPAVDRVLKKAADLLLTAGKESALEGYAKGGKQRAWEIMSAVWQAVCSLGLDYALPPAGFEQQGQKVRSPERIVSNGLATCLDLSFLFASCLEQCQLNPLLVFLEGHAFAGAWLVPEIFATTMIDDVSALRKRLQLQEILLFEPTLVVRGQQEPAKFTWACQVGTHQVSEEEPRPFHLALDIRRARMERIRPLASEEVPISPASTETSATQVPDLLNLDDAPDLMEVETQVRPSDQLRPQDRLDRWQRKLLDLSLRNNLLNFRSSKRVVELMVPNPGRLEDLLADGKRFKLRPGVRPMQGTDPRDEALHQARHREEVGREHAMEGLGRGELFTRLSEEEMESRLVELFRASRLALQEGGANTLYLVLGFLVWNQGGKDARRLRAPLILIPVSLARQAVRSGFSLALHEDEPRFNLTLLEMLRQDFHLRLPALEGELPRDDSGLDVATIWRTMATAIKDMAGWEVAEDVCLGQFSFAKYLMWKDLAVHADQLRQNPVVHHLIDTPTQAYGDRTRFVPPERLDDVLPPSRNFCPLPADSSQLAAVVAAANGQDFVLEGPPGTGKSQTIANLIAQCLALDKTVLFVAEKTAALEVVYRRLKTIGLGEFCLELHSHKANKLEVLKQLRQSWEARADADQATWDEESARMGSLRDQLNALVERLHHRWPNGLCVFAAISKTLAGRDMPQLPLRWSAPESHDKASLDALLDIATRLGINATEVAGAAGGDLALVTGTEWSPGWETSLTAALREMLPVCEEMQRTSTAFFSATGLPEIALSESVRRALVELADMLPEAFGRDWSFLARPDAPDILSRLSEGLALVARRQALTAELREQDARLAEFADSHGGPSELWPGLEDTVQNILADLRACLPRIERGLEPSQGIAGEEPMSGRLDTLRGQLTTLTAEVRNTTQTFFARLRDGQALETRRRQLWGQLSRNYRPEALGIDLEGLRLVWQEAENAWWPKNALGRSRVRKALAAVTEAGRSNQSNEAQDLDVLLDIRRLDTKLAAFEDLQDQSSGEWPWAERQAAGQAAFDHLKEGLTLAANYFNLLTKIQEQDARLAAYADLGKLTSGLWSGLTTRSQDIEFARDLGERLKICLSGLYDRPESLGPGVEALKRLLGENNLLLSPSGAVTRTGADFATMARHYEPARTTMASLLGNEESKRGELEAMLPDVLAERCQVILSRTRLLRAWCAWNRVVGEARAQGLHSLVEALTKGELAGDQAREAFTVNYCRWWLCAAVDADPLLRRFVSVEHEQAIEDFRRLDQKLADLARNCIRARLRNGTPGIGDARNAPEWGLLRREMEKKRRHLPLRQLMEQIPTALPSLTPCLLMSPLSIAQYLPPGRTSFDLVVFDEASQIPVWDAIGAMARGKQVVVVGDPKQMPPTNFFNRAEDEDADDEVEIGGDMESILDECCGAGLPRQRLNWHYRSRHESLIAFSNHRYYGGSLVTFPSPLTDDRAVSLQFVEGAFYDKGGSRTNQAEAKAVVADIVRHLADPAFVENGKSIGVVTFNTQQQKLIEDLLDEERRRDPDLDRFFSDELTEPIFVKNLENVQGDERDLMYFSITYGPDQAGRVSMNFGPLNKDGGERRLNVAVTRAKHALKIFTCLLPDRMDLSRTRAKGVADLKLFLEYARRGIKALAEEATTPRGDFDSPFEEIVAEALSRRGWTAHPQVGVSTFRVDLGVVDPDRPGRYLAGVECDGAAYHRAATARDRDRLREQVLRDLGWEIVRTWSTDWWHDAETAANKLDASLRKILECTREETARIERERCRQVAEKVSEEKSAKRIEQSSPFGDRPAEPLPDPVPPAQATETASQPVLAELYAKRSTEDQALSETATPEPAIRDILADGEEVELAAAIREIMAVEGPIRADVLARRIAKRCGLHKAGSRIREKVLQVAEREFKGIKEDGALFLWPTDTIPGQWDRFRATVNDESRPADEICLAELVALARDVASQVAPEEDPVMVMARAMGLQRLRAVTRARLEKAWEASRSSCPAN</sequence>
<dbReference type="PANTHER" id="PTHR10887">
    <property type="entry name" value="DNA2/NAM7 HELICASE FAMILY"/>
    <property type="match status" value="1"/>
</dbReference>
<organism evidence="6 7">
    <name type="scientific">Desulfarculus baarsii (strain ATCC 33931 / DSM 2075 / LMG 7858 / VKM B-1802 / 2st14)</name>
    <dbReference type="NCBI Taxonomy" id="644282"/>
    <lineage>
        <taxon>Bacteria</taxon>
        <taxon>Pseudomonadati</taxon>
        <taxon>Thermodesulfobacteriota</taxon>
        <taxon>Desulfarculia</taxon>
        <taxon>Desulfarculales</taxon>
        <taxon>Desulfarculaceae</taxon>
        <taxon>Desulfarculus</taxon>
    </lineage>
</organism>
<dbReference type="GO" id="GO:0004386">
    <property type="term" value="F:helicase activity"/>
    <property type="evidence" value="ECO:0007669"/>
    <property type="project" value="UniProtKB-KW"/>
</dbReference>
<keyword evidence="6" id="KW-0347">Helicase</keyword>
<feature type="domain" description="DNA2/NAM7 helicase-like C-terminal" evidence="4">
    <location>
        <begin position="1553"/>
        <end position="1749"/>
    </location>
</feature>
<dbReference type="Gene3D" id="3.40.50.300">
    <property type="entry name" value="P-loop containing nucleotide triphosphate hydrolases"/>
    <property type="match status" value="3"/>
</dbReference>
<dbReference type="InterPro" id="IPR027417">
    <property type="entry name" value="P-loop_NTPase"/>
</dbReference>
<keyword evidence="6" id="KW-0378">Hydrolase</keyword>
<dbReference type="OrthoDB" id="9757917at2"/>
<dbReference type="RefSeq" id="WP_013259329.1">
    <property type="nucleotide sequence ID" value="NC_014365.1"/>
</dbReference>
<feature type="domain" description="DUF3320" evidence="2">
    <location>
        <begin position="1998"/>
        <end position="2037"/>
    </location>
</feature>
<dbReference type="InterPro" id="IPR021754">
    <property type="entry name" value="DUF3320"/>
</dbReference>
<evidence type="ECO:0000259" key="2">
    <source>
        <dbReference type="Pfam" id="PF11784"/>
    </source>
</evidence>
<dbReference type="PANTHER" id="PTHR10887:SF495">
    <property type="entry name" value="HELICASE SENATAXIN ISOFORM X1-RELATED"/>
    <property type="match status" value="1"/>
</dbReference>
<dbReference type="STRING" id="644282.Deba_2535"/>
<dbReference type="Pfam" id="PF13086">
    <property type="entry name" value="AAA_11"/>
    <property type="match status" value="2"/>
</dbReference>
<dbReference type="SUPFAM" id="SSF52540">
    <property type="entry name" value="P-loop containing nucleoside triphosphate hydrolases"/>
    <property type="match status" value="1"/>
</dbReference>
<dbReference type="EMBL" id="CP002085">
    <property type="protein sequence ID" value="ADK85890.1"/>
    <property type="molecule type" value="Genomic_DNA"/>
</dbReference>
<feature type="domain" description="Restriction endonuclease type II-like" evidence="5">
    <location>
        <begin position="1799"/>
        <end position="1895"/>
    </location>
</feature>
<keyword evidence="6" id="KW-0067">ATP-binding</keyword>
<accession>E1QJZ7</accession>
<dbReference type="Proteomes" id="UP000009047">
    <property type="component" value="Chromosome"/>
</dbReference>
<dbReference type="Pfam" id="PF11784">
    <property type="entry name" value="DUF3320"/>
    <property type="match status" value="1"/>
</dbReference>
<dbReference type="InterPro" id="IPR011335">
    <property type="entry name" value="Restrct_endonuc-II-like"/>
</dbReference>
<dbReference type="FunFam" id="3.40.50.300:FF:002063">
    <property type="entry name" value="DNA helicase related protein"/>
    <property type="match status" value="1"/>
</dbReference>
<dbReference type="HOGENOM" id="CLU_000788_0_1_7"/>